<evidence type="ECO:0008006" key="5">
    <source>
        <dbReference type="Google" id="ProtNLM"/>
    </source>
</evidence>
<dbReference type="Proteomes" id="UP000318626">
    <property type="component" value="Chromosome"/>
</dbReference>
<gene>
    <name evidence="3" type="ORF">Pan97_08800</name>
</gene>
<proteinExistence type="predicted"/>
<dbReference type="RefSeq" id="WP_144970902.1">
    <property type="nucleotide sequence ID" value="NZ_CP036289.1"/>
</dbReference>
<name>A0A518C3S5_9BACT</name>
<dbReference type="PROSITE" id="PS51257">
    <property type="entry name" value="PROKAR_LIPOPROTEIN"/>
    <property type="match status" value="1"/>
</dbReference>
<feature type="chain" id="PRO_5021734936" description="DUF3887 domain-containing protein" evidence="2">
    <location>
        <begin position="16"/>
        <end position="175"/>
    </location>
</feature>
<feature type="region of interest" description="Disordered" evidence="1">
    <location>
        <begin position="26"/>
        <end position="47"/>
    </location>
</feature>
<keyword evidence="4" id="KW-1185">Reference proteome</keyword>
<keyword evidence="2" id="KW-0732">Signal</keyword>
<dbReference type="AlphaFoldDB" id="A0A518C3S5"/>
<sequence precursor="true">MFRFALLALSSLLLVGCGGPISDLSSDDAASSGPAANTAAGPTASPPAADADLRELFDQLKVALEKRDWETLRKLHWSGMSVTADDLRESYESKLDRLGGVGTISAFHFVPMNAQTYEQYIDEDELPGPVELLTGDVEFEIPGPNGPEPTILVWAYTCKEEGQTKIFGYVELSLE</sequence>
<evidence type="ECO:0000313" key="4">
    <source>
        <dbReference type="Proteomes" id="UP000318626"/>
    </source>
</evidence>
<evidence type="ECO:0000256" key="1">
    <source>
        <dbReference type="SAM" id="MobiDB-lite"/>
    </source>
</evidence>
<evidence type="ECO:0000256" key="2">
    <source>
        <dbReference type="SAM" id="SignalP"/>
    </source>
</evidence>
<reference evidence="4" key="1">
    <citation type="submission" date="2019-02" db="EMBL/GenBank/DDBJ databases">
        <title>Deep-cultivation of Planctomycetes and their phenomic and genomic characterization uncovers novel biology.</title>
        <authorList>
            <person name="Wiegand S."/>
            <person name="Jogler M."/>
            <person name="Boedeker C."/>
            <person name="Pinto D."/>
            <person name="Vollmers J."/>
            <person name="Rivas-Marin E."/>
            <person name="Kohn T."/>
            <person name="Peeters S.H."/>
            <person name="Heuer A."/>
            <person name="Rast P."/>
            <person name="Oberbeckmann S."/>
            <person name="Bunk B."/>
            <person name="Jeske O."/>
            <person name="Meyerdierks A."/>
            <person name="Storesund J.E."/>
            <person name="Kallscheuer N."/>
            <person name="Luecker S."/>
            <person name="Lage O.M."/>
            <person name="Pohl T."/>
            <person name="Merkel B.J."/>
            <person name="Hornburger P."/>
            <person name="Mueller R.-W."/>
            <person name="Bruemmer F."/>
            <person name="Labrenz M."/>
            <person name="Spormann A.M."/>
            <person name="Op den Camp H."/>
            <person name="Overmann J."/>
            <person name="Amann R."/>
            <person name="Jetten M.S.M."/>
            <person name="Mascher T."/>
            <person name="Medema M.H."/>
            <person name="Devos D.P."/>
            <person name="Kaster A.-K."/>
            <person name="Ovreas L."/>
            <person name="Rohde M."/>
            <person name="Galperin M.Y."/>
            <person name="Jogler C."/>
        </authorList>
    </citation>
    <scope>NUCLEOTIDE SEQUENCE [LARGE SCALE GENOMIC DNA]</scope>
    <source>
        <strain evidence="4">Pan97</strain>
    </source>
</reference>
<organism evidence="3 4">
    <name type="scientific">Bremerella volcania</name>
    <dbReference type="NCBI Taxonomy" id="2527984"/>
    <lineage>
        <taxon>Bacteria</taxon>
        <taxon>Pseudomonadati</taxon>
        <taxon>Planctomycetota</taxon>
        <taxon>Planctomycetia</taxon>
        <taxon>Pirellulales</taxon>
        <taxon>Pirellulaceae</taxon>
        <taxon>Bremerella</taxon>
    </lineage>
</organism>
<evidence type="ECO:0000313" key="3">
    <source>
        <dbReference type="EMBL" id="QDU73880.1"/>
    </source>
</evidence>
<dbReference type="KEGG" id="bvo:Pan97_08800"/>
<feature type="signal peptide" evidence="2">
    <location>
        <begin position="1"/>
        <end position="15"/>
    </location>
</feature>
<accession>A0A518C3S5</accession>
<dbReference type="EMBL" id="CP036289">
    <property type="protein sequence ID" value="QDU73880.1"/>
    <property type="molecule type" value="Genomic_DNA"/>
</dbReference>
<protein>
    <recommendedName>
        <fullName evidence="5">DUF3887 domain-containing protein</fullName>
    </recommendedName>
</protein>